<dbReference type="EMBL" id="PQIB02000002">
    <property type="protein sequence ID" value="RLN33901.1"/>
    <property type="molecule type" value="Genomic_DNA"/>
</dbReference>
<feature type="compositionally biased region" description="Basic and acidic residues" evidence="1">
    <location>
        <begin position="1"/>
        <end position="41"/>
    </location>
</feature>
<name>A0A3L6T6J3_PANMI</name>
<feature type="region of interest" description="Disordered" evidence="1">
    <location>
        <begin position="1"/>
        <end position="57"/>
    </location>
</feature>
<accession>A0A3L6T6J3</accession>
<evidence type="ECO:0000256" key="1">
    <source>
        <dbReference type="SAM" id="MobiDB-lite"/>
    </source>
</evidence>
<gene>
    <name evidence="2" type="ORF">C2845_PM03G01540</name>
</gene>
<evidence type="ECO:0000313" key="2">
    <source>
        <dbReference type="EMBL" id="RLN33901.1"/>
    </source>
</evidence>
<sequence>MAGLEHLERSEIQNSERLDQKKSPLRAEYRAVKRDVRKQVDPKMQGKTRAAEPFHLQ</sequence>
<protein>
    <submittedName>
        <fullName evidence="2">Uncharacterized protein</fullName>
    </submittedName>
</protein>
<proteinExistence type="predicted"/>
<dbReference type="Proteomes" id="UP000275267">
    <property type="component" value="Unassembled WGS sequence"/>
</dbReference>
<organism evidence="2 3">
    <name type="scientific">Panicum miliaceum</name>
    <name type="common">Proso millet</name>
    <name type="synonym">Broomcorn millet</name>
    <dbReference type="NCBI Taxonomy" id="4540"/>
    <lineage>
        <taxon>Eukaryota</taxon>
        <taxon>Viridiplantae</taxon>
        <taxon>Streptophyta</taxon>
        <taxon>Embryophyta</taxon>
        <taxon>Tracheophyta</taxon>
        <taxon>Spermatophyta</taxon>
        <taxon>Magnoliopsida</taxon>
        <taxon>Liliopsida</taxon>
        <taxon>Poales</taxon>
        <taxon>Poaceae</taxon>
        <taxon>PACMAD clade</taxon>
        <taxon>Panicoideae</taxon>
        <taxon>Panicodae</taxon>
        <taxon>Paniceae</taxon>
        <taxon>Panicinae</taxon>
        <taxon>Panicum</taxon>
        <taxon>Panicum sect. Panicum</taxon>
    </lineage>
</organism>
<comment type="caution">
    <text evidence="2">The sequence shown here is derived from an EMBL/GenBank/DDBJ whole genome shotgun (WGS) entry which is preliminary data.</text>
</comment>
<evidence type="ECO:0000313" key="3">
    <source>
        <dbReference type="Proteomes" id="UP000275267"/>
    </source>
</evidence>
<dbReference type="AlphaFoldDB" id="A0A3L6T6J3"/>
<keyword evidence="3" id="KW-1185">Reference proteome</keyword>
<reference evidence="3" key="1">
    <citation type="journal article" date="2019" name="Nat. Commun.">
        <title>The genome of broomcorn millet.</title>
        <authorList>
            <person name="Zou C."/>
            <person name="Miki D."/>
            <person name="Li D."/>
            <person name="Tang Q."/>
            <person name="Xiao L."/>
            <person name="Rajput S."/>
            <person name="Deng P."/>
            <person name="Jia W."/>
            <person name="Huang R."/>
            <person name="Zhang M."/>
            <person name="Sun Y."/>
            <person name="Hu J."/>
            <person name="Fu X."/>
            <person name="Schnable P.S."/>
            <person name="Li F."/>
            <person name="Zhang H."/>
            <person name="Feng B."/>
            <person name="Zhu X."/>
            <person name="Liu R."/>
            <person name="Schnable J.C."/>
            <person name="Zhu J.-K."/>
            <person name="Zhang H."/>
        </authorList>
    </citation>
    <scope>NUCLEOTIDE SEQUENCE [LARGE SCALE GENOMIC DNA]</scope>
</reference>